<feature type="region of interest" description="Disordered" evidence="1">
    <location>
        <begin position="1"/>
        <end position="39"/>
    </location>
</feature>
<dbReference type="AlphaFoldDB" id="A0A178IK01"/>
<evidence type="ECO:0000256" key="1">
    <source>
        <dbReference type="SAM" id="MobiDB-lite"/>
    </source>
</evidence>
<proteinExistence type="predicted"/>
<sequence length="65" mass="7278">MALLRRLAGSSGTGVSPVPRRSAPPSPKTNMGEDAHATQSAAFRLRRQNANFVRNWYYPIWFFAV</sequence>
<reference evidence="2 3" key="1">
    <citation type="submission" date="2016-01" db="EMBL/GenBank/DDBJ databases">
        <title>High potential of lignocellulose degradation of a new Verrucomicrobia species.</title>
        <authorList>
            <person name="Wang Y."/>
            <person name="Shi Y."/>
            <person name="Qiu Z."/>
            <person name="Liu S."/>
            <person name="Yang H."/>
        </authorList>
    </citation>
    <scope>NUCLEOTIDE SEQUENCE [LARGE SCALE GENOMIC DNA]</scope>
    <source>
        <strain evidence="2 3">TSB47</strain>
    </source>
</reference>
<organism evidence="2 3">
    <name type="scientific">Termitidicoccus mucosus</name>
    <dbReference type="NCBI Taxonomy" id="1184151"/>
    <lineage>
        <taxon>Bacteria</taxon>
        <taxon>Pseudomonadati</taxon>
        <taxon>Verrucomicrobiota</taxon>
        <taxon>Opitutia</taxon>
        <taxon>Opitutales</taxon>
        <taxon>Opitutaceae</taxon>
        <taxon>Termitidicoccus</taxon>
    </lineage>
</organism>
<comment type="caution">
    <text evidence="2">The sequence shown here is derived from an EMBL/GenBank/DDBJ whole genome shotgun (WGS) entry which is preliminary data.</text>
</comment>
<keyword evidence="3" id="KW-1185">Reference proteome</keyword>
<evidence type="ECO:0000313" key="3">
    <source>
        <dbReference type="Proteomes" id="UP000078486"/>
    </source>
</evidence>
<dbReference type="RefSeq" id="WP_068770118.1">
    <property type="nucleotide sequence ID" value="NZ_CP109796.1"/>
</dbReference>
<evidence type="ECO:0000313" key="2">
    <source>
        <dbReference type="EMBL" id="OAM90088.1"/>
    </source>
</evidence>
<accession>A0A178IK01</accession>
<dbReference type="Proteomes" id="UP000078486">
    <property type="component" value="Unassembled WGS sequence"/>
</dbReference>
<protein>
    <submittedName>
        <fullName evidence="2">Uncharacterized protein</fullName>
    </submittedName>
</protein>
<name>A0A178IK01_9BACT</name>
<dbReference type="EMBL" id="LRRQ01000075">
    <property type="protein sequence ID" value="OAM90088.1"/>
    <property type="molecule type" value="Genomic_DNA"/>
</dbReference>
<gene>
    <name evidence="2" type="ORF">AW736_09925</name>
</gene>